<sequence length="105" mass="11044">MRTPSLVCSAFTFAAMASIAQAEPAVMNQPEPMRLTAPEMNNITAGASVTIATYASGTETSYSDSRAADFLKTPSDGTSITVDCCGAQTTDPSIVVIPREPVIYY</sequence>
<organism evidence="2 3">
    <name type="scientific">Nitrosospira multiformis</name>
    <dbReference type="NCBI Taxonomy" id="1231"/>
    <lineage>
        <taxon>Bacteria</taxon>
        <taxon>Pseudomonadati</taxon>
        <taxon>Pseudomonadota</taxon>
        <taxon>Betaproteobacteria</taxon>
        <taxon>Nitrosomonadales</taxon>
        <taxon>Nitrosomonadaceae</taxon>
        <taxon>Nitrosospira</taxon>
    </lineage>
</organism>
<protein>
    <submittedName>
        <fullName evidence="2">Uncharacterized protein</fullName>
    </submittedName>
</protein>
<dbReference type="AlphaFoldDB" id="A0A1I7F369"/>
<evidence type="ECO:0000313" key="3">
    <source>
        <dbReference type="Proteomes" id="UP000182649"/>
    </source>
</evidence>
<feature type="chain" id="PRO_5010249684" evidence="1">
    <location>
        <begin position="23"/>
        <end position="105"/>
    </location>
</feature>
<name>A0A1I7F369_9PROT</name>
<dbReference type="EMBL" id="FPBZ01000001">
    <property type="protein sequence ID" value="SFU30555.1"/>
    <property type="molecule type" value="Genomic_DNA"/>
</dbReference>
<accession>A0A1I7F369</accession>
<evidence type="ECO:0000256" key="1">
    <source>
        <dbReference type="SAM" id="SignalP"/>
    </source>
</evidence>
<gene>
    <name evidence="2" type="ORF">SAMN05216417_10183</name>
</gene>
<evidence type="ECO:0000313" key="2">
    <source>
        <dbReference type="EMBL" id="SFU30555.1"/>
    </source>
</evidence>
<keyword evidence="1" id="KW-0732">Signal</keyword>
<proteinExistence type="predicted"/>
<dbReference type="Proteomes" id="UP000182649">
    <property type="component" value="Unassembled WGS sequence"/>
</dbReference>
<feature type="signal peptide" evidence="1">
    <location>
        <begin position="1"/>
        <end position="22"/>
    </location>
</feature>
<reference evidence="3" key="1">
    <citation type="submission" date="2016-10" db="EMBL/GenBank/DDBJ databases">
        <authorList>
            <person name="Varghese N."/>
            <person name="Submissions S."/>
        </authorList>
    </citation>
    <scope>NUCLEOTIDE SEQUENCE [LARGE SCALE GENOMIC DNA]</scope>
    <source>
        <strain evidence="3">Nl14</strain>
    </source>
</reference>